<dbReference type="InterPro" id="IPR006169">
    <property type="entry name" value="GTP1_OBG_dom"/>
</dbReference>
<dbReference type="Gene3D" id="2.70.210.12">
    <property type="entry name" value="GTP1/OBG domain"/>
    <property type="match status" value="1"/>
</dbReference>
<dbReference type="PANTHER" id="PTHR11702:SF31">
    <property type="entry name" value="MITOCHONDRIAL RIBOSOME-ASSOCIATED GTPASE 2"/>
    <property type="match status" value="1"/>
</dbReference>
<evidence type="ECO:0000313" key="14">
    <source>
        <dbReference type="Proteomes" id="UP000051999"/>
    </source>
</evidence>
<keyword evidence="6 9" id="KW-0378">Hydrolase</keyword>
<dbReference type="InterPro" id="IPR014100">
    <property type="entry name" value="GTP-bd_Obg/CgtA"/>
</dbReference>
<comment type="caution">
    <text evidence="13">The sequence shown here is derived from an EMBL/GenBank/DDBJ whole genome shotgun (WGS) entry which is preliminary data.</text>
</comment>
<dbReference type="PROSITE" id="PS51710">
    <property type="entry name" value="G_OBG"/>
    <property type="match status" value="1"/>
</dbReference>
<sequence length="439" mass="47486">MAFVDKATIEVKAGNGGNGIVSFRREKFVANGGPFGGDGGHGGSVIMVVDEGLRTLMDFRYNRHYKAKHGGNGMTKGMTGRSAADLYVKVPGGTIVRNLDTDEVLGDLTEPGQELVIAKGGRGGRGNMKFATPKNPAPEIAENGEPGQELRIGLELQLLADVGLVGFPSVGKSTLMSVITNAKPKIAAYHFTTIDPNIGMVRLDDGRDFVMADLPGLIEGASDGVGLGFQFLRHVERTRVLLHLVAMAGDDFLDEENAMAPIDAFHAINKELGNYDASLLDRPQIVVATKMDLPGAAERFEAFKTALAEDDSLSTKPTVMAISSVSHEGLKPLIQATATLLDQTPAFVPQADEDLGVMYQYQDDEKPAFEVQHTDDGIWLLTGDKIERLFKMTNTQHEQSMVRFARQLRTMGVDDALREAGAQDGDTVQILDFTFDFVE</sequence>
<dbReference type="HAMAP" id="MF_01454">
    <property type="entry name" value="GTPase_Obg"/>
    <property type="match status" value="1"/>
</dbReference>
<dbReference type="InterPro" id="IPR006073">
    <property type="entry name" value="GTP-bd"/>
</dbReference>
<dbReference type="PROSITE" id="PS51883">
    <property type="entry name" value="OBG"/>
    <property type="match status" value="1"/>
</dbReference>
<dbReference type="InterPro" id="IPR036726">
    <property type="entry name" value="GTP1_OBG_dom_sf"/>
</dbReference>
<dbReference type="EMBL" id="AZFF01000001">
    <property type="protein sequence ID" value="KRL57087.1"/>
    <property type="molecule type" value="Genomic_DNA"/>
</dbReference>
<dbReference type="PRINTS" id="PR00326">
    <property type="entry name" value="GTP1OBG"/>
</dbReference>
<dbReference type="AlphaFoldDB" id="A0A0R1RJJ3"/>
<feature type="binding site" evidence="9">
    <location>
        <begin position="323"/>
        <end position="325"/>
    </location>
    <ligand>
        <name>GTP</name>
        <dbReference type="ChEBI" id="CHEBI:37565"/>
    </ligand>
</feature>
<dbReference type="CDD" id="cd01898">
    <property type="entry name" value="Obg"/>
    <property type="match status" value="1"/>
</dbReference>
<dbReference type="InterPro" id="IPR027417">
    <property type="entry name" value="P-loop_NTPase"/>
</dbReference>
<feature type="binding site" evidence="9">
    <location>
        <begin position="191"/>
        <end position="195"/>
    </location>
    <ligand>
        <name>GTP</name>
        <dbReference type="ChEBI" id="CHEBI:37565"/>
    </ligand>
</feature>
<dbReference type="EC" id="3.6.5.-" evidence="9"/>
<dbReference type="NCBIfam" id="NF008956">
    <property type="entry name" value="PRK12299.1"/>
    <property type="match status" value="1"/>
</dbReference>
<evidence type="ECO:0000259" key="12">
    <source>
        <dbReference type="PROSITE" id="PS51883"/>
    </source>
</evidence>
<comment type="subunit">
    <text evidence="9">Monomer.</text>
</comment>
<evidence type="ECO:0000256" key="9">
    <source>
        <dbReference type="HAMAP-Rule" id="MF_01454"/>
    </source>
</evidence>
<dbReference type="GO" id="GO:0005737">
    <property type="term" value="C:cytoplasm"/>
    <property type="evidence" value="ECO:0007669"/>
    <property type="project" value="UniProtKB-SubCell"/>
</dbReference>
<feature type="binding site" evidence="9">
    <location>
        <begin position="289"/>
        <end position="292"/>
    </location>
    <ligand>
        <name>GTP</name>
        <dbReference type="ChEBI" id="CHEBI:37565"/>
    </ligand>
</feature>
<feature type="binding site" evidence="9">
    <location>
        <position position="193"/>
    </location>
    <ligand>
        <name>Mg(2+)</name>
        <dbReference type="ChEBI" id="CHEBI:18420"/>
    </ligand>
</feature>
<evidence type="ECO:0000256" key="4">
    <source>
        <dbReference type="ARBA" id="ARBA00022723"/>
    </source>
</evidence>
<keyword evidence="8 9" id="KW-0342">GTP-binding</keyword>
<evidence type="ECO:0000256" key="2">
    <source>
        <dbReference type="ARBA" id="ARBA00007699"/>
    </source>
</evidence>
<evidence type="ECO:0000259" key="11">
    <source>
        <dbReference type="PROSITE" id="PS51881"/>
    </source>
</evidence>
<comment type="similarity">
    <text evidence="2 9">Belongs to the TRAFAC class OBG-HflX-like GTPase superfamily. OBG GTPase family.</text>
</comment>
<feature type="binding site" evidence="9">
    <location>
        <position position="173"/>
    </location>
    <ligand>
        <name>Mg(2+)</name>
        <dbReference type="ChEBI" id="CHEBI:18420"/>
    </ligand>
</feature>
<name>A0A0R1RJJ3_9LACO</name>
<dbReference type="PANTHER" id="PTHR11702">
    <property type="entry name" value="DEVELOPMENTALLY REGULATED GTP-BINDING PROTEIN-RELATED"/>
    <property type="match status" value="1"/>
</dbReference>
<dbReference type="GO" id="GO:0000287">
    <property type="term" value="F:magnesium ion binding"/>
    <property type="evidence" value="ECO:0007669"/>
    <property type="project" value="InterPro"/>
</dbReference>
<feature type="domain" description="OCT" evidence="11">
    <location>
        <begin position="361"/>
        <end position="439"/>
    </location>
</feature>
<comment type="subcellular location">
    <subcellularLocation>
        <location evidence="9">Cytoplasm</location>
    </subcellularLocation>
</comment>
<dbReference type="NCBIfam" id="TIGR03595">
    <property type="entry name" value="Obg_CgtA_exten"/>
    <property type="match status" value="1"/>
</dbReference>
<dbReference type="NCBIfam" id="TIGR02729">
    <property type="entry name" value="Obg_CgtA"/>
    <property type="match status" value="1"/>
</dbReference>
<evidence type="ECO:0000256" key="5">
    <source>
        <dbReference type="ARBA" id="ARBA00022741"/>
    </source>
</evidence>
<dbReference type="eggNOG" id="COG0536">
    <property type="taxonomic scope" value="Bacteria"/>
</dbReference>
<dbReference type="InterPro" id="IPR015349">
    <property type="entry name" value="OCT_dom"/>
</dbReference>
<dbReference type="SUPFAM" id="SSF102741">
    <property type="entry name" value="Obg GTP-binding protein C-terminal domain"/>
    <property type="match status" value="1"/>
</dbReference>
<feature type="domain" description="OBG-type G" evidence="10">
    <location>
        <begin position="160"/>
        <end position="342"/>
    </location>
</feature>
<dbReference type="InterPro" id="IPR045086">
    <property type="entry name" value="OBG_GTPase"/>
</dbReference>
<dbReference type="InterPro" id="IPR036346">
    <property type="entry name" value="GTP-bd_prot_GTP1/OBG_C_sf"/>
</dbReference>
<dbReference type="Pfam" id="PF09269">
    <property type="entry name" value="DUF1967"/>
    <property type="match status" value="1"/>
</dbReference>
<evidence type="ECO:0000256" key="1">
    <source>
        <dbReference type="ARBA" id="ARBA00001946"/>
    </source>
</evidence>
<feature type="binding site" evidence="9">
    <location>
        <begin position="166"/>
        <end position="173"/>
    </location>
    <ligand>
        <name>GTP</name>
        <dbReference type="ChEBI" id="CHEBI:37565"/>
    </ligand>
</feature>
<dbReference type="PROSITE" id="PS00905">
    <property type="entry name" value="GTP1_OBG"/>
    <property type="match status" value="1"/>
</dbReference>
<dbReference type="PATRIC" id="fig|1114972.6.peg.91"/>
<keyword evidence="7 9" id="KW-0460">Magnesium</keyword>
<protein>
    <recommendedName>
        <fullName evidence="9">GTPase Obg</fullName>
        <ecNumber evidence="9">3.6.5.-</ecNumber>
    </recommendedName>
    <alternativeName>
        <fullName evidence="9">GTP-binding protein Obg</fullName>
    </alternativeName>
</protein>
<dbReference type="InterPro" id="IPR006074">
    <property type="entry name" value="GTP1-OBG_CS"/>
</dbReference>
<feature type="binding site" evidence="9">
    <location>
        <begin position="213"/>
        <end position="216"/>
    </location>
    <ligand>
        <name>GTP</name>
        <dbReference type="ChEBI" id="CHEBI:37565"/>
    </ligand>
</feature>
<evidence type="ECO:0000259" key="10">
    <source>
        <dbReference type="PROSITE" id="PS51710"/>
    </source>
</evidence>
<accession>A0A0R1RJJ3</accession>
<organism evidence="13 14">
    <name type="scientific">Furfurilactobacillus rossiae DSM 15814</name>
    <dbReference type="NCBI Taxonomy" id="1114972"/>
    <lineage>
        <taxon>Bacteria</taxon>
        <taxon>Bacillati</taxon>
        <taxon>Bacillota</taxon>
        <taxon>Bacilli</taxon>
        <taxon>Lactobacillales</taxon>
        <taxon>Lactobacillaceae</taxon>
        <taxon>Furfurilactobacillus</taxon>
    </lineage>
</organism>
<dbReference type="Gene3D" id="3.40.50.300">
    <property type="entry name" value="P-loop containing nucleotide triphosphate hydrolases"/>
    <property type="match status" value="1"/>
</dbReference>
<evidence type="ECO:0000256" key="3">
    <source>
        <dbReference type="ARBA" id="ARBA00022490"/>
    </source>
</evidence>
<comment type="function">
    <text evidence="9">An essential GTPase which binds GTP, GDP and possibly (p)ppGpp with moderate affinity, with high nucleotide exchange rates and a fairly low GTP hydrolysis rate. Plays a role in control of the cell cycle, stress response, ribosome biogenesis and in those bacteria that undergo differentiation, in morphogenesis control.</text>
</comment>
<dbReference type="GO" id="GO:0042254">
    <property type="term" value="P:ribosome biogenesis"/>
    <property type="evidence" value="ECO:0007669"/>
    <property type="project" value="UniProtKB-UniRule"/>
</dbReference>
<gene>
    <name evidence="9" type="primary">obg</name>
    <name evidence="13" type="ORF">FD35_GL000093</name>
</gene>
<dbReference type="NCBIfam" id="NF008955">
    <property type="entry name" value="PRK12297.1"/>
    <property type="match status" value="1"/>
</dbReference>
<reference evidence="13 14" key="1">
    <citation type="journal article" date="2015" name="Genome Announc.">
        <title>Expanding the biotechnology potential of lactobacilli through comparative genomics of 213 strains and associated genera.</title>
        <authorList>
            <person name="Sun Z."/>
            <person name="Harris H.M."/>
            <person name="McCann A."/>
            <person name="Guo C."/>
            <person name="Argimon S."/>
            <person name="Zhang W."/>
            <person name="Yang X."/>
            <person name="Jeffery I.B."/>
            <person name="Cooney J.C."/>
            <person name="Kagawa T.F."/>
            <person name="Liu W."/>
            <person name="Song Y."/>
            <person name="Salvetti E."/>
            <person name="Wrobel A."/>
            <person name="Rasinkangas P."/>
            <person name="Parkhill J."/>
            <person name="Rea M.C."/>
            <person name="O'Sullivan O."/>
            <person name="Ritari J."/>
            <person name="Douillard F.P."/>
            <person name="Paul Ross R."/>
            <person name="Yang R."/>
            <person name="Briner A.E."/>
            <person name="Felis G.E."/>
            <person name="de Vos W.M."/>
            <person name="Barrangou R."/>
            <person name="Klaenhammer T.R."/>
            <person name="Caufield P.W."/>
            <person name="Cui Y."/>
            <person name="Zhang H."/>
            <person name="O'Toole P.W."/>
        </authorList>
    </citation>
    <scope>NUCLEOTIDE SEQUENCE [LARGE SCALE GENOMIC DNA]</scope>
    <source>
        <strain evidence="13 14">DSM 15814</strain>
    </source>
</reference>
<dbReference type="PROSITE" id="PS51881">
    <property type="entry name" value="OCT"/>
    <property type="match status" value="1"/>
</dbReference>
<dbReference type="FunFam" id="2.70.210.12:FF:000001">
    <property type="entry name" value="GTPase Obg"/>
    <property type="match status" value="1"/>
</dbReference>
<dbReference type="SUPFAM" id="SSF52540">
    <property type="entry name" value="P-loop containing nucleoside triphosphate hydrolases"/>
    <property type="match status" value="1"/>
</dbReference>
<dbReference type="RefSeq" id="WP_017262014.1">
    <property type="nucleotide sequence ID" value="NZ_AUAW01000001.1"/>
</dbReference>
<keyword evidence="14" id="KW-1185">Reference proteome</keyword>
<evidence type="ECO:0000256" key="6">
    <source>
        <dbReference type="ARBA" id="ARBA00022801"/>
    </source>
</evidence>
<dbReference type="Pfam" id="PF01018">
    <property type="entry name" value="GTP1_OBG"/>
    <property type="match status" value="1"/>
</dbReference>
<dbReference type="Proteomes" id="UP000051999">
    <property type="component" value="Unassembled WGS sequence"/>
</dbReference>
<dbReference type="NCBIfam" id="NF008954">
    <property type="entry name" value="PRK12296.1"/>
    <property type="match status" value="1"/>
</dbReference>
<keyword evidence="5 9" id="KW-0547">Nucleotide-binding</keyword>
<proteinExistence type="inferred from homology"/>
<comment type="cofactor">
    <cofactor evidence="1 9">
        <name>Mg(2+)</name>
        <dbReference type="ChEBI" id="CHEBI:18420"/>
    </cofactor>
</comment>
<evidence type="ECO:0000256" key="8">
    <source>
        <dbReference type="ARBA" id="ARBA00023134"/>
    </source>
</evidence>
<dbReference type="InterPro" id="IPR031167">
    <property type="entry name" value="G_OBG"/>
</dbReference>
<keyword evidence="4 9" id="KW-0479">Metal-binding</keyword>
<dbReference type="Pfam" id="PF01926">
    <property type="entry name" value="MMR_HSR1"/>
    <property type="match status" value="1"/>
</dbReference>
<dbReference type="Gene3D" id="3.30.300.350">
    <property type="entry name" value="GTP-binding protein OBG, C-terminal domain"/>
    <property type="match status" value="1"/>
</dbReference>
<dbReference type="SUPFAM" id="SSF82051">
    <property type="entry name" value="Obg GTP-binding protein N-terminal domain"/>
    <property type="match status" value="1"/>
</dbReference>
<evidence type="ECO:0000256" key="7">
    <source>
        <dbReference type="ARBA" id="ARBA00022842"/>
    </source>
</evidence>
<dbReference type="GO" id="GO:0005525">
    <property type="term" value="F:GTP binding"/>
    <property type="evidence" value="ECO:0007669"/>
    <property type="project" value="UniProtKB-UniRule"/>
</dbReference>
<dbReference type="OrthoDB" id="9807318at2"/>
<dbReference type="GO" id="GO:0003924">
    <property type="term" value="F:GTPase activity"/>
    <property type="evidence" value="ECO:0007669"/>
    <property type="project" value="UniProtKB-UniRule"/>
</dbReference>
<keyword evidence="3 9" id="KW-0963">Cytoplasm</keyword>
<evidence type="ECO:0000313" key="13">
    <source>
        <dbReference type="EMBL" id="KRL57087.1"/>
    </source>
</evidence>
<dbReference type="STRING" id="1114972.FD35_GL000093"/>
<feature type="domain" description="Obg" evidence="12">
    <location>
        <begin position="1"/>
        <end position="159"/>
    </location>
</feature>